<sequence>MQTRRWTNPTQPQTLQIAVMLFYISAVFGVLGGGLFNLLGLAIVAGQAAAGFGIANEKRWGYWIGVLVAGVGLLPFIIYIGANGVGSILSITLLISLIFPVALFALLVHPQSREYQRIWFR</sequence>
<feature type="transmembrane region" description="Helical" evidence="1">
    <location>
        <begin position="60"/>
        <end position="82"/>
    </location>
</feature>
<dbReference type="EMBL" id="CAEZUP010000008">
    <property type="protein sequence ID" value="CAB4600358.1"/>
    <property type="molecule type" value="Genomic_DNA"/>
</dbReference>
<name>A0A6J6GUJ6_9ZZZZ</name>
<dbReference type="AlphaFoldDB" id="A0A6J6GUJ6"/>
<keyword evidence="1" id="KW-0472">Membrane</keyword>
<proteinExistence type="predicted"/>
<keyword evidence="1" id="KW-1133">Transmembrane helix</keyword>
<feature type="transmembrane region" description="Helical" evidence="1">
    <location>
        <begin position="20"/>
        <end position="48"/>
    </location>
</feature>
<evidence type="ECO:0000256" key="1">
    <source>
        <dbReference type="SAM" id="Phobius"/>
    </source>
</evidence>
<protein>
    <submittedName>
        <fullName evidence="2">Unannotated protein</fullName>
    </submittedName>
</protein>
<reference evidence="2" key="1">
    <citation type="submission" date="2020-05" db="EMBL/GenBank/DDBJ databases">
        <authorList>
            <person name="Chiriac C."/>
            <person name="Salcher M."/>
            <person name="Ghai R."/>
            <person name="Kavagutti S V."/>
        </authorList>
    </citation>
    <scope>NUCLEOTIDE SEQUENCE</scope>
</reference>
<evidence type="ECO:0000313" key="2">
    <source>
        <dbReference type="EMBL" id="CAB4600358.1"/>
    </source>
</evidence>
<accession>A0A6J6GUJ6</accession>
<keyword evidence="1" id="KW-0812">Transmembrane</keyword>
<feature type="transmembrane region" description="Helical" evidence="1">
    <location>
        <begin position="88"/>
        <end position="108"/>
    </location>
</feature>
<gene>
    <name evidence="2" type="ORF">UFOPK1835_00348</name>
</gene>
<organism evidence="2">
    <name type="scientific">freshwater metagenome</name>
    <dbReference type="NCBI Taxonomy" id="449393"/>
    <lineage>
        <taxon>unclassified sequences</taxon>
        <taxon>metagenomes</taxon>
        <taxon>ecological metagenomes</taxon>
    </lineage>
</organism>